<name>A0AAE1A316_9GAST</name>
<dbReference type="AlphaFoldDB" id="A0AAE1A316"/>
<dbReference type="InterPro" id="IPR029526">
    <property type="entry name" value="PGBD"/>
</dbReference>
<keyword evidence="3" id="KW-1185">Reference proteome</keyword>
<accession>A0AAE1A316</accession>
<evidence type="ECO:0000313" key="3">
    <source>
        <dbReference type="Proteomes" id="UP001283361"/>
    </source>
</evidence>
<feature type="domain" description="PiggyBac transposable element-derived protein" evidence="1">
    <location>
        <begin position="10"/>
        <end position="87"/>
    </location>
</feature>
<reference evidence="2" key="1">
    <citation type="journal article" date="2023" name="G3 (Bethesda)">
        <title>A reference genome for the long-term kleptoplast-retaining sea slug Elysia crispata morphotype clarki.</title>
        <authorList>
            <person name="Eastman K.E."/>
            <person name="Pendleton A.L."/>
            <person name="Shaikh M.A."/>
            <person name="Suttiyut T."/>
            <person name="Ogas R."/>
            <person name="Tomko P."/>
            <person name="Gavelis G."/>
            <person name="Widhalm J.R."/>
            <person name="Wisecaver J.H."/>
        </authorList>
    </citation>
    <scope>NUCLEOTIDE SEQUENCE</scope>
    <source>
        <strain evidence="2">ECLA1</strain>
    </source>
</reference>
<dbReference type="Proteomes" id="UP001283361">
    <property type="component" value="Unassembled WGS sequence"/>
</dbReference>
<evidence type="ECO:0000313" key="2">
    <source>
        <dbReference type="EMBL" id="KAK3780260.1"/>
    </source>
</evidence>
<dbReference type="Pfam" id="PF13843">
    <property type="entry name" value="DDE_Tnp_1_7"/>
    <property type="match status" value="1"/>
</dbReference>
<gene>
    <name evidence="2" type="ORF">RRG08_047249</name>
</gene>
<proteinExistence type="predicted"/>
<evidence type="ECO:0000259" key="1">
    <source>
        <dbReference type="Pfam" id="PF13843"/>
    </source>
</evidence>
<comment type="caution">
    <text evidence="2">The sequence shown here is derived from an EMBL/GenBank/DDBJ whole genome shotgun (WGS) entry which is preliminary data.</text>
</comment>
<sequence length="205" mass="23111">MYIFTVPPIRPDKYGIKIFWICDSENGFPLHGDPYLGRNGQKRETNVGRNTAIALASPYFGSGRNLTLVTVDNFFTDMELSAHLLEHCICRLCKVNPSVKLSDEDRRALFIITVAKALVRPQLERKQVMKNLSIHLKFTINTQHKLKLERSLPLTTESVTPSAMPRLSNNCVKISSMLDLLGSVIVTHGVTKNYEIFSSTKSVFI</sequence>
<protein>
    <recommendedName>
        <fullName evidence="1">PiggyBac transposable element-derived protein domain-containing protein</fullName>
    </recommendedName>
</protein>
<dbReference type="EMBL" id="JAWDGP010002751">
    <property type="protein sequence ID" value="KAK3780260.1"/>
    <property type="molecule type" value="Genomic_DNA"/>
</dbReference>
<organism evidence="2 3">
    <name type="scientific">Elysia crispata</name>
    <name type="common">lettuce slug</name>
    <dbReference type="NCBI Taxonomy" id="231223"/>
    <lineage>
        <taxon>Eukaryota</taxon>
        <taxon>Metazoa</taxon>
        <taxon>Spiralia</taxon>
        <taxon>Lophotrochozoa</taxon>
        <taxon>Mollusca</taxon>
        <taxon>Gastropoda</taxon>
        <taxon>Heterobranchia</taxon>
        <taxon>Euthyneura</taxon>
        <taxon>Panpulmonata</taxon>
        <taxon>Sacoglossa</taxon>
        <taxon>Placobranchoidea</taxon>
        <taxon>Plakobranchidae</taxon>
        <taxon>Elysia</taxon>
    </lineage>
</organism>